<evidence type="ECO:0000256" key="6">
    <source>
        <dbReference type="ARBA" id="ARBA00022806"/>
    </source>
</evidence>
<evidence type="ECO:0000256" key="10">
    <source>
        <dbReference type="ARBA" id="ARBA00048954"/>
    </source>
</evidence>
<feature type="region of interest" description="Disordered" evidence="13">
    <location>
        <begin position="360"/>
        <end position="381"/>
    </location>
</feature>
<organism evidence="15 16">
    <name type="scientific">Thermoanaerobaculum aquaticum</name>
    <dbReference type="NCBI Taxonomy" id="1312852"/>
    <lineage>
        <taxon>Bacteria</taxon>
        <taxon>Pseudomonadati</taxon>
        <taxon>Acidobacteriota</taxon>
        <taxon>Thermoanaerobaculia</taxon>
        <taxon>Thermoanaerobaculales</taxon>
        <taxon>Thermoanaerobaculaceae</taxon>
        <taxon>Thermoanaerobaculum</taxon>
    </lineage>
</organism>
<keyword evidence="3 12" id="KW-0235">DNA replication</keyword>
<keyword evidence="8 12" id="KW-0238">DNA-binding</keyword>
<dbReference type="GO" id="GO:0005524">
    <property type="term" value="F:ATP binding"/>
    <property type="evidence" value="ECO:0007669"/>
    <property type="project" value="UniProtKB-UniRule"/>
</dbReference>
<feature type="domain" description="SF4 helicase" evidence="14">
    <location>
        <begin position="170"/>
        <end position="445"/>
    </location>
</feature>
<dbReference type="CDD" id="cd00984">
    <property type="entry name" value="DnaB_C"/>
    <property type="match status" value="1"/>
</dbReference>
<gene>
    <name evidence="15" type="ORF">EG19_05855</name>
</gene>
<dbReference type="GO" id="GO:1990077">
    <property type="term" value="C:primosome complex"/>
    <property type="evidence" value="ECO:0007669"/>
    <property type="project" value="UniProtKB-UniRule"/>
</dbReference>
<dbReference type="PANTHER" id="PTHR30153">
    <property type="entry name" value="REPLICATIVE DNA HELICASE DNAB"/>
    <property type="match status" value="1"/>
</dbReference>
<dbReference type="Pfam" id="PF03796">
    <property type="entry name" value="DnaB_C"/>
    <property type="match status" value="1"/>
</dbReference>
<comment type="similarity">
    <text evidence="1 12">Belongs to the helicase family. DnaB subfamily.</text>
</comment>
<keyword evidence="2 12" id="KW-0639">Primosome</keyword>
<dbReference type="AlphaFoldDB" id="A0A062XLN9"/>
<dbReference type="InterPro" id="IPR036185">
    <property type="entry name" value="DNA_heli_DnaB-like_N_sf"/>
</dbReference>
<evidence type="ECO:0000256" key="11">
    <source>
        <dbReference type="NCBIfam" id="TIGR00665"/>
    </source>
</evidence>
<dbReference type="Gene3D" id="1.10.860.10">
    <property type="entry name" value="DNAb Helicase, Chain A"/>
    <property type="match status" value="1"/>
</dbReference>
<reference evidence="15 16" key="1">
    <citation type="submission" date="2014-04" db="EMBL/GenBank/DDBJ databases">
        <title>The Genome Sequence of Thermoanaerobaculum aquaticum MP-01, The First Cultivated Group 23 Acidobacterium.</title>
        <authorList>
            <person name="Stamps B.W."/>
            <person name="Losey N.A."/>
            <person name="Lawson P.A."/>
            <person name="Stevenson B.S."/>
        </authorList>
    </citation>
    <scope>NUCLEOTIDE SEQUENCE [LARGE SCALE GENOMIC DNA]</scope>
    <source>
        <strain evidence="15 16">MP-01</strain>
    </source>
</reference>
<dbReference type="SUPFAM" id="SSF52540">
    <property type="entry name" value="P-loop containing nucleoside triphosphate hydrolases"/>
    <property type="match status" value="1"/>
</dbReference>
<dbReference type="Pfam" id="PF00772">
    <property type="entry name" value="DnaB"/>
    <property type="match status" value="1"/>
</dbReference>
<comment type="catalytic activity">
    <reaction evidence="10 12">
        <text>ATP + H2O = ADP + phosphate + H(+)</text>
        <dbReference type="Rhea" id="RHEA:13065"/>
        <dbReference type="ChEBI" id="CHEBI:15377"/>
        <dbReference type="ChEBI" id="CHEBI:15378"/>
        <dbReference type="ChEBI" id="CHEBI:30616"/>
        <dbReference type="ChEBI" id="CHEBI:43474"/>
        <dbReference type="ChEBI" id="CHEBI:456216"/>
        <dbReference type="EC" id="5.6.2.3"/>
    </reaction>
</comment>
<dbReference type="InterPro" id="IPR003593">
    <property type="entry name" value="AAA+_ATPase"/>
</dbReference>
<dbReference type="GO" id="GO:0005829">
    <property type="term" value="C:cytosol"/>
    <property type="evidence" value="ECO:0007669"/>
    <property type="project" value="TreeGrafter"/>
</dbReference>
<name>A0A062XLN9_9BACT</name>
<dbReference type="InterPro" id="IPR007693">
    <property type="entry name" value="DNA_helicase_DnaB-like_N"/>
</dbReference>
<dbReference type="GO" id="GO:0003677">
    <property type="term" value="F:DNA binding"/>
    <property type="evidence" value="ECO:0007669"/>
    <property type="project" value="UniProtKB-UniRule"/>
</dbReference>
<dbReference type="SMART" id="SM00382">
    <property type="entry name" value="AAA"/>
    <property type="match status" value="1"/>
</dbReference>
<sequence>MPFSESAERAVLGAILNDGTCFYRVVDALKPEDFYLEPHQLVFQAFAHLALENTPIDLVNTVAAMERLGTLSLVGGPSFLAQLAQDLPDPEAVEHYAEIVREKAIRRQLLKVSGSLMVEAGQEGGRALDILDRVETMVLELADRAIQTGPRRIGELASEELEHLERTVKSDHPFIGLETGFRRLDELTSGLKAQELIILAARPGVGKTAMALNIASHVALRLKKNVLFFSLEMSASALVRRLLAAQAKVSLQKIISGRISFKTGRPRSDFECLVEAADHFAEAPLWIDDSASLSILELRGKARRLMMEHGLDLIVVDYLQLLSSGMKTENRTQEVSAISRGLKAVAKQLNVPILALSQLSRQPERRGQDARPQLSDLRESGSIEQDADVVIFIHRKIAPRAEEENMEESRKAEIIIAKQRNGPTDAFLLVYLEPYTLFTDPEFTDEAASPFF</sequence>
<dbReference type="InterPro" id="IPR016136">
    <property type="entry name" value="DNA_helicase_N/primase_C"/>
</dbReference>
<evidence type="ECO:0000256" key="13">
    <source>
        <dbReference type="SAM" id="MobiDB-lite"/>
    </source>
</evidence>
<dbReference type="EMBL" id="JMFG01000022">
    <property type="protein sequence ID" value="KDA53447.1"/>
    <property type="molecule type" value="Genomic_DNA"/>
</dbReference>
<evidence type="ECO:0000256" key="12">
    <source>
        <dbReference type="RuleBase" id="RU362085"/>
    </source>
</evidence>
<dbReference type="STRING" id="1312852.EG19_05855"/>
<evidence type="ECO:0000313" key="16">
    <source>
        <dbReference type="Proteomes" id="UP000027284"/>
    </source>
</evidence>
<dbReference type="InterPro" id="IPR007692">
    <property type="entry name" value="DNA_helicase_DnaB"/>
</dbReference>
<dbReference type="InterPro" id="IPR007694">
    <property type="entry name" value="DNA_helicase_DnaB-like_C"/>
</dbReference>
<accession>A0A062XLN9</accession>
<dbReference type="Proteomes" id="UP000027284">
    <property type="component" value="Unassembled WGS sequence"/>
</dbReference>
<evidence type="ECO:0000256" key="5">
    <source>
        <dbReference type="ARBA" id="ARBA00022801"/>
    </source>
</evidence>
<evidence type="ECO:0000313" key="15">
    <source>
        <dbReference type="EMBL" id="KDA53447.1"/>
    </source>
</evidence>
<dbReference type="Gene3D" id="3.40.50.300">
    <property type="entry name" value="P-loop containing nucleotide triphosphate hydrolases"/>
    <property type="match status" value="1"/>
</dbReference>
<dbReference type="GO" id="GO:0016887">
    <property type="term" value="F:ATP hydrolysis activity"/>
    <property type="evidence" value="ECO:0007669"/>
    <property type="project" value="RHEA"/>
</dbReference>
<dbReference type="GO" id="GO:0006269">
    <property type="term" value="P:DNA replication, synthesis of primer"/>
    <property type="evidence" value="ECO:0007669"/>
    <property type="project" value="UniProtKB-UniRule"/>
</dbReference>
<keyword evidence="6 12" id="KW-0347">Helicase</keyword>
<dbReference type="RefSeq" id="WP_038049790.1">
    <property type="nucleotide sequence ID" value="NZ_JMFG01000022.1"/>
</dbReference>
<dbReference type="PANTHER" id="PTHR30153:SF2">
    <property type="entry name" value="REPLICATIVE DNA HELICASE"/>
    <property type="match status" value="1"/>
</dbReference>
<evidence type="ECO:0000256" key="2">
    <source>
        <dbReference type="ARBA" id="ARBA00022515"/>
    </source>
</evidence>
<dbReference type="PROSITE" id="PS51199">
    <property type="entry name" value="SF4_HELICASE"/>
    <property type="match status" value="1"/>
</dbReference>
<comment type="function">
    <text evidence="12">The main replicative DNA helicase, it participates in initiation and elongation during chromosome replication. Travels ahead of the DNA replisome, separating dsDNA into templates for DNA synthesis. A processive ATP-dependent 5'-3' DNA helicase it has DNA-dependent ATPase activity.</text>
</comment>
<keyword evidence="7 12" id="KW-0067">ATP-binding</keyword>
<evidence type="ECO:0000256" key="8">
    <source>
        <dbReference type="ARBA" id="ARBA00023125"/>
    </source>
</evidence>
<keyword evidence="4 12" id="KW-0547">Nucleotide-binding</keyword>
<dbReference type="EC" id="5.6.2.3" evidence="11 12"/>
<dbReference type="InterPro" id="IPR027417">
    <property type="entry name" value="P-loop_NTPase"/>
</dbReference>
<evidence type="ECO:0000256" key="3">
    <source>
        <dbReference type="ARBA" id="ARBA00022705"/>
    </source>
</evidence>
<dbReference type="SUPFAM" id="SSF48024">
    <property type="entry name" value="N-terminal domain of DnaB helicase"/>
    <property type="match status" value="1"/>
</dbReference>
<evidence type="ECO:0000256" key="7">
    <source>
        <dbReference type="ARBA" id="ARBA00022840"/>
    </source>
</evidence>
<comment type="caution">
    <text evidence="15">The sequence shown here is derived from an EMBL/GenBank/DDBJ whole genome shotgun (WGS) entry which is preliminary data.</text>
</comment>
<dbReference type="NCBIfam" id="TIGR00665">
    <property type="entry name" value="DnaB"/>
    <property type="match status" value="1"/>
</dbReference>
<dbReference type="GO" id="GO:0043139">
    <property type="term" value="F:5'-3' DNA helicase activity"/>
    <property type="evidence" value="ECO:0007669"/>
    <property type="project" value="UniProtKB-EC"/>
</dbReference>
<evidence type="ECO:0000256" key="1">
    <source>
        <dbReference type="ARBA" id="ARBA00008428"/>
    </source>
</evidence>
<keyword evidence="5 12" id="KW-0378">Hydrolase</keyword>
<protein>
    <recommendedName>
        <fullName evidence="11 12">Replicative DNA helicase</fullName>
        <ecNumber evidence="11 12">5.6.2.3</ecNumber>
    </recommendedName>
</protein>
<keyword evidence="9" id="KW-0413">Isomerase</keyword>
<proteinExistence type="inferred from homology"/>
<evidence type="ECO:0000256" key="4">
    <source>
        <dbReference type="ARBA" id="ARBA00022741"/>
    </source>
</evidence>
<evidence type="ECO:0000259" key="14">
    <source>
        <dbReference type="PROSITE" id="PS51199"/>
    </source>
</evidence>
<dbReference type="OrthoDB" id="9773982at2"/>
<evidence type="ECO:0000256" key="9">
    <source>
        <dbReference type="ARBA" id="ARBA00023235"/>
    </source>
</evidence>
<keyword evidence="16" id="KW-1185">Reference proteome</keyword>